<accession>A0A183TK85</accession>
<protein>
    <submittedName>
        <fullName evidence="3">Endo/exonuclease/phosphatase domain-containing protein</fullName>
    </submittedName>
</protein>
<gene>
    <name evidence="1" type="ORF">SSLN_LOCUS16882</name>
</gene>
<dbReference type="Proteomes" id="UP000275846">
    <property type="component" value="Unassembled WGS sequence"/>
</dbReference>
<evidence type="ECO:0000313" key="3">
    <source>
        <dbReference type="WBParaSite" id="SSLN_0001753001-mRNA-1"/>
    </source>
</evidence>
<name>A0A183TK85_SCHSO</name>
<dbReference type="EMBL" id="UYSU01041647">
    <property type="protein sequence ID" value="VDM03268.1"/>
    <property type="molecule type" value="Genomic_DNA"/>
</dbReference>
<reference evidence="3" key="1">
    <citation type="submission" date="2016-06" db="UniProtKB">
        <authorList>
            <consortium name="WormBaseParasite"/>
        </authorList>
    </citation>
    <scope>IDENTIFICATION</scope>
</reference>
<reference evidence="1 2" key="2">
    <citation type="submission" date="2018-11" db="EMBL/GenBank/DDBJ databases">
        <authorList>
            <consortium name="Pathogen Informatics"/>
        </authorList>
    </citation>
    <scope>NUCLEOTIDE SEQUENCE [LARGE SCALE GENOMIC DNA]</scope>
    <source>
        <strain evidence="1 2">NST_G2</strain>
    </source>
</reference>
<dbReference type="AlphaFoldDB" id="A0A183TK85"/>
<sequence>MANGYPRNFIERSRLAKPRQNLITEHPKVWRALPYIDGVSEAVSRLLRPLGIGIAHRPYSSIRYLIMIPKAPLPRVRHHHQRLRSPMTSSDPAKDKFYEDLHALRATVPKEDKECWFPTVLVAVTITVFFFCERVWNTVSEHRLLLTNAFFRLQTREKPTCMHPRSLRWQLLDYVFVRRRDRQDVLVTKALRDADVWTDHRLVISQMRLRLQPRRRPRDNNPTVERRWCQLRNVIQFTALEVLGRARRQNQDFFDENDANSSNLLAGKNGLHKAYMDLLTDATNAAFFRCRCLIRQRLREMQDAWMIQMAEEIQGYADRNKKKNFFKAIKAIYGLCIKGTAPLLSSNGPTLLTEISRIL</sequence>
<evidence type="ECO:0000313" key="2">
    <source>
        <dbReference type="Proteomes" id="UP000275846"/>
    </source>
</evidence>
<evidence type="ECO:0000313" key="1">
    <source>
        <dbReference type="EMBL" id="VDM03268.1"/>
    </source>
</evidence>
<proteinExistence type="predicted"/>
<keyword evidence="2" id="KW-1185">Reference proteome</keyword>
<dbReference type="OrthoDB" id="6144240at2759"/>
<dbReference type="WBParaSite" id="SSLN_0001753001-mRNA-1">
    <property type="protein sequence ID" value="SSLN_0001753001-mRNA-1"/>
    <property type="gene ID" value="SSLN_0001753001"/>
</dbReference>
<organism evidence="3">
    <name type="scientific">Schistocephalus solidus</name>
    <name type="common">Tapeworm</name>
    <dbReference type="NCBI Taxonomy" id="70667"/>
    <lineage>
        <taxon>Eukaryota</taxon>
        <taxon>Metazoa</taxon>
        <taxon>Spiralia</taxon>
        <taxon>Lophotrochozoa</taxon>
        <taxon>Platyhelminthes</taxon>
        <taxon>Cestoda</taxon>
        <taxon>Eucestoda</taxon>
        <taxon>Diphyllobothriidea</taxon>
        <taxon>Diphyllobothriidae</taxon>
        <taxon>Schistocephalus</taxon>
    </lineage>
</organism>